<dbReference type="OrthoDB" id="763040at2"/>
<organism evidence="1 2">
    <name type="scientific">Pedobacter metabolipauper</name>
    <dbReference type="NCBI Taxonomy" id="425513"/>
    <lineage>
        <taxon>Bacteria</taxon>
        <taxon>Pseudomonadati</taxon>
        <taxon>Bacteroidota</taxon>
        <taxon>Sphingobacteriia</taxon>
        <taxon>Sphingobacteriales</taxon>
        <taxon>Sphingobacteriaceae</taxon>
        <taxon>Pedobacter</taxon>
    </lineage>
</organism>
<gene>
    <name evidence="1" type="ORF">ATK78_2137</name>
</gene>
<proteinExistence type="predicted"/>
<keyword evidence="2" id="KW-1185">Reference proteome</keyword>
<name>A0A4R6SVR4_9SPHI</name>
<accession>A0A4R6SVR4</accession>
<protein>
    <submittedName>
        <fullName evidence="1">Uncharacterized protein</fullName>
    </submittedName>
</protein>
<evidence type="ECO:0000313" key="1">
    <source>
        <dbReference type="EMBL" id="TDQ09978.1"/>
    </source>
</evidence>
<reference evidence="1 2" key="1">
    <citation type="submission" date="2019-03" db="EMBL/GenBank/DDBJ databases">
        <title>Genomic Encyclopedia of Archaeal and Bacterial Type Strains, Phase II (KMG-II): from individual species to whole genera.</title>
        <authorList>
            <person name="Goeker M."/>
        </authorList>
    </citation>
    <scope>NUCLEOTIDE SEQUENCE [LARGE SCALE GENOMIC DNA]</scope>
    <source>
        <strain evidence="1 2">DSM 19035</strain>
    </source>
</reference>
<dbReference type="Proteomes" id="UP000295620">
    <property type="component" value="Unassembled WGS sequence"/>
</dbReference>
<dbReference type="RefSeq" id="WP_133576023.1">
    <property type="nucleotide sequence ID" value="NZ_SNYC01000004.1"/>
</dbReference>
<dbReference type="AlphaFoldDB" id="A0A4R6SVR4"/>
<evidence type="ECO:0000313" key="2">
    <source>
        <dbReference type="Proteomes" id="UP000295620"/>
    </source>
</evidence>
<dbReference type="EMBL" id="SNYC01000004">
    <property type="protein sequence ID" value="TDQ09978.1"/>
    <property type="molecule type" value="Genomic_DNA"/>
</dbReference>
<comment type="caution">
    <text evidence="1">The sequence shown here is derived from an EMBL/GenBank/DDBJ whole genome shotgun (WGS) entry which is preliminary data.</text>
</comment>
<sequence length="400" mass="46188">MRTPTTTTLRDLIVNEMNVEKHTMTPEEIGLHCQTLPVIQEEMFKILDFFRRSIFNREMVRRQIHQIQTECAGLINALDRYTNLPELMQPLKTAVMKCLDEISQKLDTDFETYLNLDIRMPLIYLRGIQAEIQSDIAMVSAGFKKHGADPKLQAIILESITDVAKAIQVENYRVRYVKSLQYSLISLCNRASNHEINNDLCELLLTLNYNPDAFVKYYRSRITRELSEIYELKEQFNYLYLEEKMLDSHPMRKYKLAFDRSRKKAREILILFVRAELSYLQKRESILHPDPVTMPVVVNPVAYSPRPGSSYKIRFSLSVDALAYLIRLMIQAKVIESGVRTELLSFIAGCVQTPGIGSNGISPTSLGVKYKQVVQSTANQIRAALKRMLHILDTEFPLER</sequence>